<keyword evidence="3" id="KW-1185">Reference proteome</keyword>
<feature type="compositionally biased region" description="Acidic residues" evidence="1">
    <location>
        <begin position="24"/>
        <end position="44"/>
    </location>
</feature>
<evidence type="ECO:0000256" key="1">
    <source>
        <dbReference type="SAM" id="MobiDB-lite"/>
    </source>
</evidence>
<protein>
    <submittedName>
        <fullName evidence="2">Uncharacterized protein</fullName>
    </submittedName>
</protein>
<dbReference type="HOGENOM" id="CLU_2913852_0_0_11"/>
<reference evidence="2 3" key="1">
    <citation type="journal article" date="2013" name="ISME J.">
        <title>Metabolic model for the filamentous 'Candidatus Microthrix parvicella' based on genomic and metagenomic analyses.</title>
        <authorList>
            <person name="Jon McIlroy S."/>
            <person name="Kristiansen R."/>
            <person name="Albertsen M."/>
            <person name="Michael Karst S."/>
            <person name="Rossetti S."/>
            <person name="Lund Nielsen J."/>
            <person name="Tandoi V."/>
            <person name="James Seviour R."/>
            <person name="Nielsen P.H."/>
        </authorList>
    </citation>
    <scope>NUCLEOTIDE SEQUENCE [LARGE SCALE GENOMIC DNA]</scope>
    <source>
        <strain evidence="2 3">RN1</strain>
    </source>
</reference>
<dbReference type="EMBL" id="CANL01000078">
    <property type="protein sequence ID" value="CCM65540.1"/>
    <property type="molecule type" value="Genomic_DNA"/>
</dbReference>
<dbReference type="STRING" id="1229780.BN381_80070"/>
<dbReference type="RefSeq" id="WP_012230328.1">
    <property type="nucleotide sequence ID" value="NZ_HG422565.1"/>
</dbReference>
<name>R4Z4C3_9ACTN</name>
<dbReference type="Proteomes" id="UP000018291">
    <property type="component" value="Unassembled WGS sequence"/>
</dbReference>
<dbReference type="AlphaFoldDB" id="R4Z4C3"/>
<evidence type="ECO:0000313" key="2">
    <source>
        <dbReference type="EMBL" id="CCM65540.1"/>
    </source>
</evidence>
<proteinExistence type="predicted"/>
<feature type="compositionally biased region" description="Acidic residues" evidence="1">
    <location>
        <begin position="52"/>
        <end position="61"/>
    </location>
</feature>
<organism evidence="2 3">
    <name type="scientific">Candidatus Neomicrothrix parvicella RN1</name>
    <dbReference type="NCBI Taxonomy" id="1229780"/>
    <lineage>
        <taxon>Bacteria</taxon>
        <taxon>Bacillati</taxon>
        <taxon>Actinomycetota</taxon>
        <taxon>Acidimicrobiia</taxon>
        <taxon>Acidimicrobiales</taxon>
        <taxon>Microthrixaceae</taxon>
        <taxon>Candidatus Neomicrothrix</taxon>
    </lineage>
</organism>
<feature type="compositionally biased region" description="Basic and acidic residues" evidence="1">
    <location>
        <begin position="1"/>
        <end position="12"/>
    </location>
</feature>
<comment type="caution">
    <text evidence="2">The sequence shown here is derived from an EMBL/GenBank/DDBJ whole genome shotgun (WGS) entry which is preliminary data.</text>
</comment>
<gene>
    <name evidence="2" type="ORF">BN381_80070</name>
</gene>
<evidence type="ECO:0000313" key="3">
    <source>
        <dbReference type="Proteomes" id="UP000018291"/>
    </source>
</evidence>
<sequence length="61" mass="5919">MSITLEEIRTDWPEDETIVASTDGDGDASDPGDGDGDAGDDGDGDAGAGDTDGGDTDGGDA</sequence>
<accession>R4Z4C3</accession>
<feature type="region of interest" description="Disordered" evidence="1">
    <location>
        <begin position="1"/>
        <end position="61"/>
    </location>
</feature>